<dbReference type="EMBL" id="FNIA01000018">
    <property type="protein sequence ID" value="SDN17005.1"/>
    <property type="molecule type" value="Genomic_DNA"/>
</dbReference>
<evidence type="ECO:0000256" key="1">
    <source>
        <dbReference type="ARBA" id="ARBA00007287"/>
    </source>
</evidence>
<dbReference type="Proteomes" id="UP000199370">
    <property type="component" value="Unassembled WGS sequence"/>
</dbReference>
<dbReference type="Pfam" id="PF01978">
    <property type="entry name" value="TrmB"/>
    <property type="match status" value="1"/>
</dbReference>
<accession>A0A1G9Z7E6</accession>
<protein>
    <submittedName>
        <fullName evidence="4">Transcriptional regulator TrmB</fullName>
    </submittedName>
</protein>
<reference evidence="4 5" key="1">
    <citation type="submission" date="2016-10" db="EMBL/GenBank/DDBJ databases">
        <authorList>
            <person name="de Groot N.N."/>
        </authorList>
    </citation>
    <scope>NUCLEOTIDE SEQUENCE [LARGE SCALE GENOMIC DNA]</scope>
    <source>
        <strain evidence="5">EB21,IBRC-M 10013,KCTC 4048</strain>
    </source>
</reference>
<dbReference type="AlphaFoldDB" id="A0A1G9Z7E6"/>
<dbReference type="PANTHER" id="PTHR34293">
    <property type="entry name" value="HTH-TYPE TRANSCRIPTIONAL REGULATOR TRMBL2"/>
    <property type="match status" value="1"/>
</dbReference>
<evidence type="ECO:0000259" key="3">
    <source>
        <dbReference type="Pfam" id="PF11495"/>
    </source>
</evidence>
<sequence length="260" mass="29125">MAVDEDDAIESLERLGLTSYEGKVFVALHKLGTGTARDVSRVTDVPRSQVYSVTESLEDRGLVEVQQSSPIQYRAVSIDEARSTLRERFEQESDRAFDYVETVHEEFGPDQEEEQEDIWMVRGQDRIADRAADLIRRAENSVLFAARSPELVGEDIDTALRERAEDGLAVVVFSEDPAVRALYDDHDEVRAVEPATDHHVNDEHTGRALLGDDDILLLSVLGNDEELPGINRETAFWSARTGFAEVLVQLVETTISPVDR</sequence>
<evidence type="ECO:0000313" key="5">
    <source>
        <dbReference type="Proteomes" id="UP000199370"/>
    </source>
</evidence>
<dbReference type="PANTHER" id="PTHR34293:SF1">
    <property type="entry name" value="HTH-TYPE TRANSCRIPTIONAL REGULATOR TRMBL2"/>
    <property type="match status" value="1"/>
</dbReference>
<comment type="similarity">
    <text evidence="1">Belongs to the transcriptional regulator TrmB family.</text>
</comment>
<dbReference type="InterPro" id="IPR021586">
    <property type="entry name" value="Tscrpt_reg_TrmB_C"/>
</dbReference>
<dbReference type="OrthoDB" id="30795at2157"/>
<evidence type="ECO:0000313" key="4">
    <source>
        <dbReference type="EMBL" id="SDN17005.1"/>
    </source>
</evidence>
<organism evidence="4 5">
    <name type="scientific">Haloarchaeobius iranensis</name>
    <dbReference type="NCBI Taxonomy" id="996166"/>
    <lineage>
        <taxon>Archaea</taxon>
        <taxon>Methanobacteriati</taxon>
        <taxon>Methanobacteriota</taxon>
        <taxon>Stenosarchaea group</taxon>
        <taxon>Halobacteria</taxon>
        <taxon>Halobacteriales</taxon>
        <taxon>Halorubellaceae</taxon>
        <taxon>Haloarchaeobius</taxon>
    </lineage>
</organism>
<proteinExistence type="inferred from homology"/>
<keyword evidence="5" id="KW-1185">Reference proteome</keyword>
<feature type="domain" description="Transcription regulator TrmB C-terminal" evidence="3">
    <location>
        <begin position="118"/>
        <end position="193"/>
    </location>
</feature>
<gene>
    <name evidence="4" type="ORF">SAMN05192554_11852</name>
</gene>
<dbReference type="STRING" id="996166.SAMN05192554_11852"/>
<dbReference type="InterPro" id="IPR036388">
    <property type="entry name" value="WH-like_DNA-bd_sf"/>
</dbReference>
<dbReference type="SUPFAM" id="SSF46785">
    <property type="entry name" value="Winged helix' DNA-binding domain"/>
    <property type="match status" value="1"/>
</dbReference>
<dbReference type="InterPro" id="IPR002831">
    <property type="entry name" value="Tscrpt_reg_TrmB_N"/>
</dbReference>
<evidence type="ECO:0000259" key="2">
    <source>
        <dbReference type="Pfam" id="PF01978"/>
    </source>
</evidence>
<feature type="domain" description="Transcription regulator TrmB N-terminal" evidence="2">
    <location>
        <begin position="12"/>
        <end position="78"/>
    </location>
</feature>
<dbReference type="InterPro" id="IPR051797">
    <property type="entry name" value="TrmB-like"/>
</dbReference>
<dbReference type="InterPro" id="IPR036390">
    <property type="entry name" value="WH_DNA-bd_sf"/>
</dbReference>
<name>A0A1G9Z7E6_9EURY</name>
<dbReference type="Pfam" id="PF11495">
    <property type="entry name" value="Regulator_TrmB"/>
    <property type="match status" value="1"/>
</dbReference>
<dbReference type="RefSeq" id="WP_089735097.1">
    <property type="nucleotide sequence ID" value="NZ_FNIA01000018.1"/>
</dbReference>
<dbReference type="Gene3D" id="1.10.10.10">
    <property type="entry name" value="Winged helix-like DNA-binding domain superfamily/Winged helix DNA-binding domain"/>
    <property type="match status" value="1"/>
</dbReference>